<gene>
    <name evidence="4" type="ORF">SB6411_04236</name>
</gene>
<keyword evidence="1" id="KW-0805">Transcription regulation</keyword>
<dbReference type="Pfam" id="PF08279">
    <property type="entry name" value="HTH_11"/>
    <property type="match status" value="1"/>
</dbReference>
<dbReference type="Pfam" id="PF25583">
    <property type="entry name" value="WCX"/>
    <property type="match status" value="1"/>
</dbReference>
<keyword evidence="2" id="KW-0804">Transcription</keyword>
<dbReference type="InterPro" id="IPR036388">
    <property type="entry name" value="WH-like_DNA-bd_sf"/>
</dbReference>
<sequence length="312" mass="36089">MNTTKGASEKLANRLAEIIIQLHQKSQVSRVELAEKFHVSARTIFRDLNRLSALIEHSGGDNYRLSPEFRQSLLMSDIDHLIKISGAAEIFAGQNAGFWSSLLKDDQHHEFSVKTMSPEYLDKSNFSQTFGLLRQAINSHKYCSFHYKNKSRLVQPYRLVNSKNIWYLVAVEEQKPKSFLVSGISWLKREDGTFVPEKYIEQCIEQEDDVWFSLNKFPVTLHVDASVAHYFLRRNVLPSQVITQHHNNGSLEVICEIADERQLLPWIRYWLPHLRIVSPQTLHSVLIQQLNEALNLFSSPEEINKEQNDGCK</sequence>
<dbReference type="RefSeq" id="WP_109241243.1">
    <property type="nucleotide sequence ID" value="NZ_CABGGS010000002.1"/>
</dbReference>
<dbReference type="InterPro" id="IPR036390">
    <property type="entry name" value="WH_DNA-bd_sf"/>
</dbReference>
<feature type="domain" description="HTH deoR-type" evidence="3">
    <location>
        <begin position="11"/>
        <end position="63"/>
    </location>
</feature>
<evidence type="ECO:0000256" key="1">
    <source>
        <dbReference type="ARBA" id="ARBA00023015"/>
    </source>
</evidence>
<dbReference type="PANTHER" id="PTHR34580:SF1">
    <property type="entry name" value="PROTEIN PAFC"/>
    <property type="match status" value="1"/>
</dbReference>
<evidence type="ECO:0000256" key="2">
    <source>
        <dbReference type="ARBA" id="ARBA00023163"/>
    </source>
</evidence>
<comment type="caution">
    <text evidence="4">The sequence shown here is derived from an EMBL/GenBank/DDBJ whole genome shotgun (WGS) entry which is preliminary data.</text>
</comment>
<dbReference type="Gene3D" id="1.10.10.10">
    <property type="entry name" value="Winged helix-like DNA-binding domain superfamily/Winged helix DNA-binding domain"/>
    <property type="match status" value="1"/>
</dbReference>
<protein>
    <recommendedName>
        <fullName evidence="3">HTH deoR-type domain-containing protein</fullName>
    </recommendedName>
</protein>
<evidence type="ECO:0000313" key="5">
    <source>
        <dbReference type="Proteomes" id="UP000317652"/>
    </source>
</evidence>
<accession>A0ABY6V7X4</accession>
<dbReference type="InterPro" id="IPR057727">
    <property type="entry name" value="WCX_dom"/>
</dbReference>
<dbReference type="InterPro" id="IPR051534">
    <property type="entry name" value="CBASS_pafABC_assoc_protein"/>
</dbReference>
<dbReference type="InterPro" id="IPR026881">
    <property type="entry name" value="WYL_dom"/>
</dbReference>
<evidence type="ECO:0000313" key="4">
    <source>
        <dbReference type="EMBL" id="VUS26316.1"/>
    </source>
</evidence>
<dbReference type="Pfam" id="PF13280">
    <property type="entry name" value="WYL"/>
    <property type="match status" value="1"/>
</dbReference>
<reference evidence="4 5" key="1">
    <citation type="submission" date="2019-07" db="EMBL/GenBank/DDBJ databases">
        <authorList>
            <person name="Brisse S."/>
            <person name="Rodrigues C."/>
            <person name="Thorpe H."/>
        </authorList>
    </citation>
    <scope>NUCLEOTIDE SEQUENCE [LARGE SCALE GENOMIC DNA]</scope>
    <source>
        <strain evidence="4">SB6411</strain>
    </source>
</reference>
<dbReference type="Proteomes" id="UP000317652">
    <property type="component" value="Unassembled WGS sequence"/>
</dbReference>
<dbReference type="PANTHER" id="PTHR34580">
    <property type="match status" value="1"/>
</dbReference>
<name>A0ABY6V7X4_9ENTR</name>
<dbReference type="InterPro" id="IPR001034">
    <property type="entry name" value="DeoR_HTH"/>
</dbReference>
<keyword evidence="5" id="KW-1185">Reference proteome</keyword>
<dbReference type="PROSITE" id="PS52050">
    <property type="entry name" value="WYL"/>
    <property type="match status" value="1"/>
</dbReference>
<dbReference type="SUPFAM" id="SSF46785">
    <property type="entry name" value="Winged helix' DNA-binding domain"/>
    <property type="match status" value="1"/>
</dbReference>
<organism evidence="4 5">
    <name type="scientific">Klebsiella spallanzanii</name>
    <dbReference type="NCBI Taxonomy" id="2587528"/>
    <lineage>
        <taxon>Bacteria</taxon>
        <taxon>Pseudomonadati</taxon>
        <taxon>Pseudomonadota</taxon>
        <taxon>Gammaproteobacteria</taxon>
        <taxon>Enterobacterales</taxon>
        <taxon>Enterobacteriaceae</taxon>
        <taxon>Klebsiella/Raoultella group</taxon>
        <taxon>Klebsiella</taxon>
    </lineage>
</organism>
<dbReference type="PROSITE" id="PS51000">
    <property type="entry name" value="HTH_DEOR_2"/>
    <property type="match status" value="1"/>
</dbReference>
<proteinExistence type="predicted"/>
<dbReference type="InterPro" id="IPR013196">
    <property type="entry name" value="HTH_11"/>
</dbReference>
<dbReference type="EMBL" id="CABGGS010000002">
    <property type="protein sequence ID" value="VUS26316.1"/>
    <property type="molecule type" value="Genomic_DNA"/>
</dbReference>
<evidence type="ECO:0000259" key="3">
    <source>
        <dbReference type="PROSITE" id="PS51000"/>
    </source>
</evidence>